<reference evidence="3" key="1">
    <citation type="submission" date="2016-04" db="EMBL/GenBank/DDBJ databases">
        <authorList>
            <person name="Evans L.H."/>
            <person name="Alamgir A."/>
            <person name="Owens N."/>
            <person name="Weber N.D."/>
            <person name="Virtaneva K."/>
            <person name="Barbian K."/>
            <person name="Babar A."/>
            <person name="Rosenke K."/>
        </authorList>
    </citation>
    <scope>NUCLEOTIDE SEQUENCE</scope>
    <source>
        <strain evidence="3">Nono1</strain>
    </source>
</reference>
<dbReference type="InterPro" id="IPR044122">
    <property type="entry name" value="UPF0261_N"/>
</dbReference>
<dbReference type="EMBL" id="LT559118">
    <property type="protein sequence ID" value="SBO93748.1"/>
    <property type="molecule type" value="Genomic_DNA"/>
</dbReference>
<sequence>MAVLLLGTLDTKGTEYAYVRDLVAAAGQEVVLLDAGVMGAPARSADVTAPSADVTAPSADAAAPGADAAGSAARRSAA</sequence>
<feature type="compositionally biased region" description="Low complexity" evidence="1">
    <location>
        <begin position="48"/>
        <end position="78"/>
    </location>
</feature>
<dbReference type="AlphaFoldDB" id="A0A1M4E4Q3"/>
<accession>A0A1M4E4Q3</accession>
<protein>
    <recommendedName>
        <fullName evidence="2">UPF0261 domain-containing protein</fullName>
    </recommendedName>
</protein>
<name>A0A1M4E4Q3_9ACTN</name>
<proteinExistence type="predicted"/>
<organism evidence="3">
    <name type="scientific">Nonomuraea gerenzanensis</name>
    <dbReference type="NCBI Taxonomy" id="93944"/>
    <lineage>
        <taxon>Bacteria</taxon>
        <taxon>Bacillati</taxon>
        <taxon>Actinomycetota</taxon>
        <taxon>Actinomycetes</taxon>
        <taxon>Streptosporangiales</taxon>
        <taxon>Streptosporangiaceae</taxon>
        <taxon>Nonomuraea</taxon>
    </lineage>
</organism>
<feature type="domain" description="UPF0261" evidence="2">
    <location>
        <begin position="2"/>
        <end position="58"/>
    </location>
</feature>
<dbReference type="Pfam" id="PF06792">
    <property type="entry name" value="UPF0261"/>
    <property type="match status" value="1"/>
</dbReference>
<evidence type="ECO:0000256" key="1">
    <source>
        <dbReference type="SAM" id="MobiDB-lite"/>
    </source>
</evidence>
<evidence type="ECO:0000259" key="2">
    <source>
        <dbReference type="Pfam" id="PF06792"/>
    </source>
</evidence>
<feature type="region of interest" description="Disordered" evidence="1">
    <location>
        <begin position="46"/>
        <end position="78"/>
    </location>
</feature>
<evidence type="ECO:0000313" key="3">
    <source>
        <dbReference type="EMBL" id="SBO93748.1"/>
    </source>
</evidence>
<gene>
    <name evidence="3" type="ORF">BN4615_P3262</name>
</gene>